<dbReference type="Gene3D" id="1.10.150.480">
    <property type="match status" value="1"/>
</dbReference>
<sequence length="425" mass="45666">MSVLSVLHSSAVSVRPRPLVRLAELPPMTRYRGGTYSHTVEKIVFADGATARTDLIRLNPNIEAYSLDFTGHAPTRPSRYRAGAWSAVPNLRARAFEAEIDWIVRNSYPVLGTVELSRRVRAAGIGLGAGNLAEHEAIAATQAAIWFFTNGLELDNRPRNVPVARRRTADGLVFEFDGEPQLGGYTVELESDSAVSLLLQKSSDGRQWEDVAASGLNLEAGRGRHRRALGVGTTVSSARPGRTGRGYRFYRLVVVADRGATVDLGDVTFWLNGAAAFANPERVVHLYNYLVAGANAARRATVPVAVIAEWAAVDGDLVGPFTLQATDRAAITVDHADVVDRNGFALEGPVAPDDEFYLRTDTGSGIVALTVHVPAGTDGFGGRVLTGVAHDAANSSLTPVVLAVPAQHEVRFDVTWERAQARRTA</sequence>
<evidence type="ECO:0000313" key="2">
    <source>
        <dbReference type="EMBL" id="AFP40877.1"/>
    </source>
</evidence>
<organism evidence="2 3">
    <name type="scientific">Mycolicibacterium smegmatis (strain ATCC 700084 / mc(2)155)</name>
    <name type="common">Mycobacterium smegmatis</name>
    <dbReference type="NCBI Taxonomy" id="246196"/>
    <lineage>
        <taxon>Bacteria</taxon>
        <taxon>Bacillati</taxon>
        <taxon>Actinomycetota</taxon>
        <taxon>Actinomycetes</taxon>
        <taxon>Mycobacteriales</taxon>
        <taxon>Mycobacteriaceae</taxon>
        <taxon>Mycolicibacterium</taxon>
    </lineage>
</organism>
<dbReference type="AlphaFoldDB" id="I7G5H3"/>
<evidence type="ECO:0000313" key="3">
    <source>
        <dbReference type="Proteomes" id="UP000006158"/>
    </source>
</evidence>
<dbReference type="RefSeq" id="WP_014878058.1">
    <property type="nucleotide sequence ID" value="NC_008596.1"/>
</dbReference>
<accession>I7G5H3</accession>
<dbReference type="PATRIC" id="fig|246196.56.peg.4522"/>
<reference evidence="2 3" key="1">
    <citation type="journal article" date="2007" name="Genome Biol.">
        <title>Interrupted coding sequences in Mycobacterium smegmatis: authentic mutations or sequencing errors?</title>
        <authorList>
            <person name="Deshayes C."/>
            <person name="Perrodou E."/>
            <person name="Gallien S."/>
            <person name="Euphrasie D."/>
            <person name="Schaeffer C."/>
            <person name="Van-Dorsselaer A."/>
            <person name="Poch O."/>
            <person name="Lecompte O."/>
            <person name="Reyrat J.M."/>
        </authorList>
    </citation>
    <scope>NUCLEOTIDE SEQUENCE [LARGE SCALE GENOMIC DNA]</scope>
    <source>
        <strain evidence="3">ATCC 700084 / mc(2)155</strain>
    </source>
</reference>
<dbReference type="KEGG" id="msg:MSMEI_4423"/>
<reference evidence="2 3" key="2">
    <citation type="journal article" date="2009" name="Genome Res.">
        <title>Ortho-proteogenomics: multiple proteomes investigation through orthology and a new MS-based protocol.</title>
        <authorList>
            <person name="Gallien S."/>
            <person name="Perrodou E."/>
            <person name="Carapito C."/>
            <person name="Deshayes C."/>
            <person name="Reyrat J.M."/>
            <person name="Van Dorsselaer A."/>
            <person name="Poch O."/>
            <person name="Schaeffer C."/>
            <person name="Lecompte O."/>
        </authorList>
    </citation>
    <scope>NUCLEOTIDE SEQUENCE [LARGE SCALE GENOMIC DNA]</scope>
    <source>
        <strain evidence="3">ATCC 700084 / mc(2)155</strain>
    </source>
</reference>
<dbReference type="InterPro" id="IPR023849">
    <property type="entry name" value="TQXA_dom"/>
</dbReference>
<dbReference type="EMBL" id="CP001663">
    <property type="protein sequence ID" value="AFP40877.1"/>
    <property type="molecule type" value="Genomic_DNA"/>
</dbReference>
<protein>
    <recommendedName>
        <fullName evidence="1">Thioester domain-containing protein</fullName>
    </recommendedName>
</protein>
<dbReference type="Pfam" id="PF08341">
    <property type="entry name" value="TED"/>
    <property type="match status" value="1"/>
</dbReference>
<evidence type="ECO:0000259" key="1">
    <source>
        <dbReference type="Pfam" id="PF08341"/>
    </source>
</evidence>
<dbReference type="InterPro" id="IPR013552">
    <property type="entry name" value="Thioester_dom"/>
</dbReference>
<dbReference type="Proteomes" id="UP000006158">
    <property type="component" value="Chromosome"/>
</dbReference>
<proteinExistence type="predicted"/>
<dbReference type="GeneID" id="93459234"/>
<dbReference type="KEGG" id="msb:LJ00_22445"/>
<gene>
    <name evidence="2" type="ordered locus">MSMEI_4423</name>
</gene>
<name>I7G5H3_MYCS2</name>
<feature type="domain" description="Thioester" evidence="1">
    <location>
        <begin position="64"/>
        <end position="155"/>
    </location>
</feature>
<dbReference type="NCBIfam" id="TIGR03934">
    <property type="entry name" value="TQXA_dom"/>
    <property type="match status" value="1"/>
</dbReference>